<reference evidence="9 10" key="1">
    <citation type="submission" date="2020-08" db="EMBL/GenBank/DDBJ databases">
        <title>Sequencing the genomes of 1000 actinobacteria strains.</title>
        <authorList>
            <person name="Klenk H.-P."/>
        </authorList>
    </citation>
    <scope>NUCLEOTIDE SEQUENCE [LARGE SCALE GENOMIC DNA]</scope>
    <source>
        <strain evidence="9 10">DSM 45582</strain>
    </source>
</reference>
<dbReference type="Pfam" id="PF04542">
    <property type="entry name" value="Sigma70_r2"/>
    <property type="match status" value="1"/>
</dbReference>
<dbReference type="EMBL" id="JACHIV010000001">
    <property type="protein sequence ID" value="MBB5071785.1"/>
    <property type="molecule type" value="Genomic_DNA"/>
</dbReference>
<feature type="compositionally biased region" description="Low complexity" evidence="6">
    <location>
        <begin position="768"/>
        <end position="780"/>
    </location>
</feature>
<dbReference type="Gene3D" id="1.10.10.1320">
    <property type="entry name" value="Anti-sigma factor, zinc-finger domain"/>
    <property type="match status" value="1"/>
</dbReference>
<dbReference type="GO" id="GO:0003677">
    <property type="term" value="F:DNA binding"/>
    <property type="evidence" value="ECO:0007669"/>
    <property type="project" value="UniProtKB-KW"/>
</dbReference>
<dbReference type="InterPro" id="IPR027383">
    <property type="entry name" value="Znf_put"/>
</dbReference>
<evidence type="ECO:0000313" key="9">
    <source>
        <dbReference type="EMBL" id="MBB5071785.1"/>
    </source>
</evidence>
<dbReference type="GO" id="GO:0006352">
    <property type="term" value="P:DNA-templated transcription initiation"/>
    <property type="evidence" value="ECO:0007669"/>
    <property type="project" value="InterPro"/>
</dbReference>
<feature type="region of interest" description="Disordered" evidence="6">
    <location>
        <begin position="687"/>
        <end position="780"/>
    </location>
</feature>
<gene>
    <name evidence="9" type="ORF">BJ969_004873</name>
</gene>
<dbReference type="InterPro" id="IPR007627">
    <property type="entry name" value="RNA_pol_sigma70_r2"/>
</dbReference>
<evidence type="ECO:0000259" key="8">
    <source>
        <dbReference type="Pfam" id="PF13490"/>
    </source>
</evidence>
<dbReference type="NCBIfam" id="TIGR02937">
    <property type="entry name" value="sigma70-ECF"/>
    <property type="match status" value="1"/>
</dbReference>
<dbReference type="Pfam" id="PF13490">
    <property type="entry name" value="zf-HC2"/>
    <property type="match status" value="1"/>
</dbReference>
<keyword evidence="3" id="KW-0731">Sigma factor</keyword>
<keyword evidence="2" id="KW-0805">Transcription regulation</keyword>
<keyword evidence="5" id="KW-0804">Transcription</keyword>
<comment type="similarity">
    <text evidence="1">Belongs to the sigma-70 factor family. ECF subfamily.</text>
</comment>
<sequence length="780" mass="80287">MATAPAEAQGPSDGELIEAVRHGSTEAYGTLYERHVASAHNMARQVARSQAEADDLVSEAFAKVLSTLRGGRGPTTAFRAYLLTALRHVAYDRTRRERKVQLAEDVTEVSGAEVSVPFTDTALDGLERSMAARAFARLPERWKTVLWHIEVEGETPSQVGPLLGLTPNGVSALAYRAREGLRQAYLQVHLSSLDDDEPGVASCRAAADRLGAWTRGGLSKRETAQVDNHLDGCDRCRGLAAELADVNGGLRAVIAPLVIGAGASAYLLSGGGTTAAAATAGAGAGAGSAANAASSVPRQAVSGVAASTALGLAVALALTSGTAPMQPVASAPPPPPPPAVAPPAPPSPPAPQQPAPEPVPAPAPRPAPPAPVPTPKLDAHGPTEPLTLVPGGDPAALPITVRNSGTGPSEPVTAMLTLPPGVSSEIPGVTSTQAGPAGTAPASARTAAAAGGPPVRCESWTGGVQCSSERGLNPGEALTFDLRTTAAADATGGQIRARVLAGTDLDLPLSAIQVQMRSGDGVDVALSTTPHPVHDLLLGEDVPEGPPLRLLLDVRNTGVTRGRAEAVAQLPDGAHALGIPPECALLPDGDELRCSAELDPGESFRGRLWLTALPVEPNGSANGEEREVTIPARARLGTAADSAELTALLWYPWKPKPPECPLPPDWPLRPPEPESWHCWIPPWPDHPHLPEPPESPEPTGTSEPPEPAPPEESVPAEDPEPPTSEPAPPLLAPPAAPDPARSAALARNLVAPTQRPRTLTTAVTPGEQRSSSLSCQRQSR</sequence>
<dbReference type="RefSeq" id="WP_343071578.1">
    <property type="nucleotide sequence ID" value="NZ_JACHIV010000001.1"/>
</dbReference>
<dbReference type="PANTHER" id="PTHR43133:SF8">
    <property type="entry name" value="RNA POLYMERASE SIGMA FACTOR HI_1459-RELATED"/>
    <property type="match status" value="1"/>
</dbReference>
<dbReference type="InterPro" id="IPR014284">
    <property type="entry name" value="RNA_pol_sigma-70_dom"/>
</dbReference>
<dbReference type="InterPro" id="IPR013325">
    <property type="entry name" value="RNA_pol_sigma_r2"/>
</dbReference>
<accession>A0A840NP84</accession>
<evidence type="ECO:0000256" key="1">
    <source>
        <dbReference type="ARBA" id="ARBA00010641"/>
    </source>
</evidence>
<evidence type="ECO:0000256" key="3">
    <source>
        <dbReference type="ARBA" id="ARBA00023082"/>
    </source>
</evidence>
<dbReference type="PANTHER" id="PTHR43133">
    <property type="entry name" value="RNA POLYMERASE ECF-TYPE SIGMA FACTO"/>
    <property type="match status" value="1"/>
</dbReference>
<feature type="region of interest" description="Disordered" evidence="6">
    <location>
        <begin position="324"/>
        <end position="410"/>
    </location>
</feature>
<dbReference type="GO" id="GO:0016987">
    <property type="term" value="F:sigma factor activity"/>
    <property type="evidence" value="ECO:0007669"/>
    <property type="project" value="UniProtKB-KW"/>
</dbReference>
<feature type="compositionally biased region" description="Low complexity" evidence="6">
    <location>
        <begin position="738"/>
        <end position="747"/>
    </location>
</feature>
<feature type="domain" description="Putative zinc-finger" evidence="8">
    <location>
        <begin position="203"/>
        <end position="237"/>
    </location>
</feature>
<dbReference type="SUPFAM" id="SSF88659">
    <property type="entry name" value="Sigma3 and sigma4 domains of RNA polymerase sigma factors"/>
    <property type="match status" value="1"/>
</dbReference>
<dbReference type="Gene3D" id="1.10.1740.10">
    <property type="match status" value="1"/>
</dbReference>
<dbReference type="Gene3D" id="1.10.10.10">
    <property type="entry name" value="Winged helix-like DNA-binding domain superfamily/Winged helix DNA-binding domain"/>
    <property type="match status" value="1"/>
</dbReference>
<evidence type="ECO:0000256" key="2">
    <source>
        <dbReference type="ARBA" id="ARBA00023015"/>
    </source>
</evidence>
<dbReference type="Proteomes" id="UP000580474">
    <property type="component" value="Unassembled WGS sequence"/>
</dbReference>
<feature type="compositionally biased region" description="Pro residues" evidence="6">
    <location>
        <begin position="721"/>
        <end position="737"/>
    </location>
</feature>
<comment type="caution">
    <text evidence="9">The sequence shown here is derived from an EMBL/GenBank/DDBJ whole genome shotgun (WGS) entry which is preliminary data.</text>
</comment>
<evidence type="ECO:0000259" key="7">
    <source>
        <dbReference type="Pfam" id="PF04542"/>
    </source>
</evidence>
<dbReference type="InterPro" id="IPR036388">
    <property type="entry name" value="WH-like_DNA-bd_sf"/>
</dbReference>
<dbReference type="SUPFAM" id="SSF88946">
    <property type="entry name" value="Sigma2 domain of RNA polymerase sigma factors"/>
    <property type="match status" value="1"/>
</dbReference>
<dbReference type="InterPro" id="IPR041916">
    <property type="entry name" value="Anti_sigma_zinc_sf"/>
</dbReference>
<evidence type="ECO:0000313" key="10">
    <source>
        <dbReference type="Proteomes" id="UP000580474"/>
    </source>
</evidence>
<organism evidence="9 10">
    <name type="scientific">Saccharopolyspora gloriosae</name>
    <dbReference type="NCBI Taxonomy" id="455344"/>
    <lineage>
        <taxon>Bacteria</taxon>
        <taxon>Bacillati</taxon>
        <taxon>Actinomycetota</taxon>
        <taxon>Actinomycetes</taxon>
        <taxon>Pseudonocardiales</taxon>
        <taxon>Pseudonocardiaceae</taxon>
        <taxon>Saccharopolyspora</taxon>
    </lineage>
</organism>
<evidence type="ECO:0000256" key="5">
    <source>
        <dbReference type="ARBA" id="ARBA00023163"/>
    </source>
</evidence>
<dbReference type="AlphaFoldDB" id="A0A840NP84"/>
<feature type="compositionally biased region" description="Pro residues" evidence="6">
    <location>
        <begin position="330"/>
        <end position="374"/>
    </location>
</feature>
<feature type="domain" description="RNA polymerase sigma-70 region 2" evidence="7">
    <location>
        <begin position="31"/>
        <end position="99"/>
    </location>
</feature>
<proteinExistence type="inferred from homology"/>
<keyword evidence="4" id="KW-0238">DNA-binding</keyword>
<dbReference type="InterPro" id="IPR039425">
    <property type="entry name" value="RNA_pol_sigma-70-like"/>
</dbReference>
<evidence type="ECO:0000256" key="4">
    <source>
        <dbReference type="ARBA" id="ARBA00023125"/>
    </source>
</evidence>
<keyword evidence="10" id="KW-1185">Reference proteome</keyword>
<protein>
    <submittedName>
        <fullName evidence="9">RNA polymerase sigma factor (Sigma-70 family)</fullName>
    </submittedName>
</protein>
<dbReference type="InterPro" id="IPR013324">
    <property type="entry name" value="RNA_pol_sigma_r3/r4-like"/>
</dbReference>
<name>A0A840NP84_9PSEU</name>
<evidence type="ECO:0000256" key="6">
    <source>
        <dbReference type="SAM" id="MobiDB-lite"/>
    </source>
</evidence>